<feature type="compositionally biased region" description="Low complexity" evidence="1">
    <location>
        <begin position="79"/>
        <end position="92"/>
    </location>
</feature>
<dbReference type="Proteomes" id="UP000619260">
    <property type="component" value="Unassembled WGS sequence"/>
</dbReference>
<evidence type="ECO:0000256" key="1">
    <source>
        <dbReference type="SAM" id="MobiDB-lite"/>
    </source>
</evidence>
<name>A0A8J3YQI7_9ACTN</name>
<sequence>MADLDRILRGSMHENAERAPQAVDLLGKVHQRSDRLVRRRRRLTTVAAAVAVLVSGGIAAPVLMNTGRQDGPPPAARQTETTAAASPEPTTTRAVTIIPPPPSAESGPPIGTGTQVTFADGAVTPPQFPYRPGFAPVGGGFQTPLITMENGDLVGFFEAVDGDRGADVTIRVGSRKPTFDGGGAVSESSERVRGKTAVLRTVDKAQTDLHILYWQESATQWIRIDTDDTYTTTQVLEIGESLRAAGLPAVLTLRPDRIPNGLPVRTTTPSTLAFGPAEKSAISVVLRKPRALTGPTVAVGEHRGVVNGSTLSVAIDGFTLEVTVGDGYRVDNAELIRFAAGIKVSDSAEPAQS</sequence>
<evidence type="ECO:0000256" key="2">
    <source>
        <dbReference type="SAM" id="Phobius"/>
    </source>
</evidence>
<comment type="caution">
    <text evidence="3">The sequence shown here is derived from an EMBL/GenBank/DDBJ whole genome shotgun (WGS) entry which is preliminary data.</text>
</comment>
<protein>
    <submittedName>
        <fullName evidence="3">Uncharacterized protein</fullName>
    </submittedName>
</protein>
<keyword evidence="4" id="KW-1185">Reference proteome</keyword>
<gene>
    <name evidence="3" type="ORF">Val02_54930</name>
</gene>
<feature type="transmembrane region" description="Helical" evidence="2">
    <location>
        <begin position="43"/>
        <end position="64"/>
    </location>
</feature>
<proteinExistence type="predicted"/>
<accession>A0A8J3YQI7</accession>
<dbReference type="EMBL" id="BOPF01000021">
    <property type="protein sequence ID" value="GIJ48607.1"/>
    <property type="molecule type" value="Genomic_DNA"/>
</dbReference>
<keyword evidence="2" id="KW-1133">Transmembrane helix</keyword>
<dbReference type="AlphaFoldDB" id="A0A8J3YQI7"/>
<dbReference type="RefSeq" id="WP_203902081.1">
    <property type="nucleotide sequence ID" value="NZ_BOPF01000021.1"/>
</dbReference>
<organism evidence="3 4">
    <name type="scientific">Virgisporangium aliadipatigenens</name>
    <dbReference type="NCBI Taxonomy" id="741659"/>
    <lineage>
        <taxon>Bacteria</taxon>
        <taxon>Bacillati</taxon>
        <taxon>Actinomycetota</taxon>
        <taxon>Actinomycetes</taxon>
        <taxon>Micromonosporales</taxon>
        <taxon>Micromonosporaceae</taxon>
        <taxon>Virgisporangium</taxon>
    </lineage>
</organism>
<evidence type="ECO:0000313" key="3">
    <source>
        <dbReference type="EMBL" id="GIJ48607.1"/>
    </source>
</evidence>
<reference evidence="3" key="1">
    <citation type="submission" date="2021-01" db="EMBL/GenBank/DDBJ databases">
        <title>Whole genome shotgun sequence of Virgisporangium aliadipatigenens NBRC 105644.</title>
        <authorList>
            <person name="Komaki H."/>
            <person name="Tamura T."/>
        </authorList>
    </citation>
    <scope>NUCLEOTIDE SEQUENCE</scope>
    <source>
        <strain evidence="3">NBRC 105644</strain>
    </source>
</reference>
<feature type="region of interest" description="Disordered" evidence="1">
    <location>
        <begin position="64"/>
        <end position="108"/>
    </location>
</feature>
<evidence type="ECO:0000313" key="4">
    <source>
        <dbReference type="Proteomes" id="UP000619260"/>
    </source>
</evidence>
<keyword evidence="2" id="KW-0812">Transmembrane</keyword>
<keyword evidence="2" id="KW-0472">Membrane</keyword>